<name>A0A2S9JSQ9_9SPHI</name>
<feature type="domain" description="Thioredoxin" evidence="2">
    <location>
        <begin position="21"/>
        <end position="178"/>
    </location>
</feature>
<evidence type="ECO:0000313" key="3">
    <source>
        <dbReference type="EMBL" id="PRD56283.1"/>
    </source>
</evidence>
<reference evidence="3 4" key="1">
    <citation type="submission" date="2018-02" db="EMBL/GenBank/DDBJ databases">
        <title>The draft genome of Sphingobacterium gobiense H7.</title>
        <authorList>
            <person name="Li L."/>
            <person name="Liu L."/>
            <person name="Zhang X."/>
            <person name="Wang T."/>
            <person name="Liang L."/>
        </authorList>
    </citation>
    <scope>NUCLEOTIDE SEQUENCE [LARGE SCALE GENOMIC DNA]</scope>
    <source>
        <strain evidence="3 4">ACCC 05757</strain>
    </source>
</reference>
<organism evidence="3 4">
    <name type="scientific">Sphingobacterium gobiense</name>
    <dbReference type="NCBI Taxonomy" id="1382456"/>
    <lineage>
        <taxon>Bacteria</taxon>
        <taxon>Pseudomonadati</taxon>
        <taxon>Bacteroidota</taxon>
        <taxon>Sphingobacteriia</taxon>
        <taxon>Sphingobacteriales</taxon>
        <taxon>Sphingobacteriaceae</taxon>
        <taxon>Sphingobacterium</taxon>
    </lineage>
</organism>
<protein>
    <submittedName>
        <fullName evidence="3">Thioredoxin family protein</fullName>
    </submittedName>
</protein>
<dbReference type="CDD" id="cd02969">
    <property type="entry name" value="PRX_like1"/>
    <property type="match status" value="1"/>
</dbReference>
<sequence>MKNFAFILILLLAHVGAIAQYAIGDQATDFSLQAVDGKMVSLSDYADAKGYIVIFTCNTCPFAVAYEDRINALDKKYKAAGFPVIAINPNDPELSPKDNMDAMIKRSADKMFSFPYLLDSGQNIYPQYGALRTPHVFILNKENDSHIVRYIGAIDDNHEDANDVSVHYVEDAVDALLEGVSIKTEKTVAIGCDIKVKK</sequence>
<dbReference type="RefSeq" id="WP_105722936.1">
    <property type="nucleotide sequence ID" value="NZ_PVBS01000001.1"/>
</dbReference>
<dbReference type="Gene3D" id="3.40.30.10">
    <property type="entry name" value="Glutaredoxin"/>
    <property type="match status" value="1"/>
</dbReference>
<dbReference type="PANTHER" id="PTHR43640:SF1">
    <property type="entry name" value="THIOREDOXIN-DEPENDENT PEROXIREDOXIN"/>
    <property type="match status" value="1"/>
</dbReference>
<dbReference type="InterPro" id="IPR013766">
    <property type="entry name" value="Thioredoxin_domain"/>
</dbReference>
<dbReference type="InterPro" id="IPR047262">
    <property type="entry name" value="PRX-like1"/>
</dbReference>
<feature type="chain" id="PRO_5015773052" evidence="1">
    <location>
        <begin position="20"/>
        <end position="198"/>
    </location>
</feature>
<keyword evidence="1" id="KW-0732">Signal</keyword>
<dbReference type="PANTHER" id="PTHR43640">
    <property type="entry name" value="OS07G0260300 PROTEIN"/>
    <property type="match status" value="1"/>
</dbReference>
<dbReference type="GO" id="GO:0016209">
    <property type="term" value="F:antioxidant activity"/>
    <property type="evidence" value="ECO:0007669"/>
    <property type="project" value="InterPro"/>
</dbReference>
<dbReference type="OrthoDB" id="9809746at2"/>
<comment type="caution">
    <text evidence="3">The sequence shown here is derived from an EMBL/GenBank/DDBJ whole genome shotgun (WGS) entry which is preliminary data.</text>
</comment>
<dbReference type="EMBL" id="PVBS01000001">
    <property type="protein sequence ID" value="PRD56283.1"/>
    <property type="molecule type" value="Genomic_DNA"/>
</dbReference>
<accession>A0A2S9JSQ9</accession>
<dbReference type="Proteomes" id="UP000238642">
    <property type="component" value="Unassembled WGS sequence"/>
</dbReference>
<dbReference type="AlphaFoldDB" id="A0A2S9JSQ9"/>
<keyword evidence="4" id="KW-1185">Reference proteome</keyword>
<evidence type="ECO:0000313" key="4">
    <source>
        <dbReference type="Proteomes" id="UP000238642"/>
    </source>
</evidence>
<gene>
    <name evidence="3" type="ORF">C5749_03175</name>
</gene>
<dbReference type="InterPro" id="IPR036249">
    <property type="entry name" value="Thioredoxin-like_sf"/>
</dbReference>
<dbReference type="InterPro" id="IPR000866">
    <property type="entry name" value="AhpC/TSA"/>
</dbReference>
<dbReference type="PROSITE" id="PS51352">
    <property type="entry name" value="THIOREDOXIN_2"/>
    <property type="match status" value="1"/>
</dbReference>
<dbReference type="Pfam" id="PF00578">
    <property type="entry name" value="AhpC-TSA"/>
    <property type="match status" value="1"/>
</dbReference>
<evidence type="ECO:0000256" key="1">
    <source>
        <dbReference type="SAM" id="SignalP"/>
    </source>
</evidence>
<feature type="signal peptide" evidence="1">
    <location>
        <begin position="1"/>
        <end position="19"/>
    </location>
</feature>
<evidence type="ECO:0000259" key="2">
    <source>
        <dbReference type="PROSITE" id="PS51352"/>
    </source>
</evidence>
<dbReference type="SUPFAM" id="SSF52833">
    <property type="entry name" value="Thioredoxin-like"/>
    <property type="match status" value="1"/>
</dbReference>
<proteinExistence type="predicted"/>
<dbReference type="GO" id="GO:0016491">
    <property type="term" value="F:oxidoreductase activity"/>
    <property type="evidence" value="ECO:0007669"/>
    <property type="project" value="InterPro"/>
</dbReference>